<evidence type="ECO:0000313" key="1">
    <source>
        <dbReference type="EMBL" id="GAA2112399.1"/>
    </source>
</evidence>
<protein>
    <submittedName>
        <fullName evidence="1">Uncharacterized protein</fullName>
    </submittedName>
</protein>
<organism evidence="1 2">
    <name type="scientific">Kitasatospora saccharophila</name>
    <dbReference type="NCBI Taxonomy" id="407973"/>
    <lineage>
        <taxon>Bacteria</taxon>
        <taxon>Bacillati</taxon>
        <taxon>Actinomycetota</taxon>
        <taxon>Actinomycetes</taxon>
        <taxon>Kitasatosporales</taxon>
        <taxon>Streptomycetaceae</taxon>
        <taxon>Kitasatospora</taxon>
    </lineage>
</organism>
<dbReference type="EMBL" id="BAAANS010000043">
    <property type="protein sequence ID" value="GAA2112399.1"/>
    <property type="molecule type" value="Genomic_DNA"/>
</dbReference>
<accession>A0ABP5J561</accession>
<name>A0ABP5J561_9ACTN</name>
<evidence type="ECO:0000313" key="2">
    <source>
        <dbReference type="Proteomes" id="UP001500897"/>
    </source>
</evidence>
<dbReference type="Proteomes" id="UP001500897">
    <property type="component" value="Unassembled WGS sequence"/>
</dbReference>
<dbReference type="RefSeq" id="WP_344555698.1">
    <property type="nucleotide sequence ID" value="NZ_BAAANS010000043.1"/>
</dbReference>
<proteinExistence type="predicted"/>
<sequence>MAQYLRTQSLEARVAELERQLEVLARTNTIGSTTLTNGNLVLRQGGSILVMSVQDPNRVVCRIGDLHNPDINGVPQMGMQLFRDTPANELTMALWQPDAYTGSGFPTQFWAVYDGSGRYVFTTDAISKKGVAMPWRPVAFNATAFASAPYAQDTGWTEISSTYVPLDAPKLYLNMAFVGDQIGGVNTGGNYRVLVSGTQVTAGTVPATFNWVNASLDVDMTPYYAPGTAAQVSIQVQRTSGATTGGRGGGAGAIIGSVSGSFQRGS</sequence>
<keyword evidence="2" id="KW-1185">Reference proteome</keyword>
<gene>
    <name evidence="1" type="ORF">GCM10009759_55090</name>
</gene>
<comment type="caution">
    <text evidence="1">The sequence shown here is derived from an EMBL/GenBank/DDBJ whole genome shotgun (WGS) entry which is preliminary data.</text>
</comment>
<reference evidence="2" key="1">
    <citation type="journal article" date="2019" name="Int. J. Syst. Evol. Microbiol.">
        <title>The Global Catalogue of Microorganisms (GCM) 10K type strain sequencing project: providing services to taxonomists for standard genome sequencing and annotation.</title>
        <authorList>
            <consortium name="The Broad Institute Genomics Platform"/>
            <consortium name="The Broad Institute Genome Sequencing Center for Infectious Disease"/>
            <person name="Wu L."/>
            <person name="Ma J."/>
        </authorList>
    </citation>
    <scope>NUCLEOTIDE SEQUENCE [LARGE SCALE GENOMIC DNA]</scope>
    <source>
        <strain evidence="2">JCM 14559</strain>
    </source>
</reference>